<dbReference type="Proteomes" id="UP000614200">
    <property type="component" value="Unassembled WGS sequence"/>
</dbReference>
<dbReference type="PROSITE" id="PS50110">
    <property type="entry name" value="RESPONSE_REGULATORY"/>
    <property type="match status" value="1"/>
</dbReference>
<name>A0ABR9ZTF2_9FIRM</name>
<evidence type="ECO:0000313" key="7">
    <source>
        <dbReference type="Proteomes" id="UP000614200"/>
    </source>
</evidence>
<reference evidence="6 7" key="1">
    <citation type="submission" date="2020-11" db="EMBL/GenBank/DDBJ databases">
        <title>Fusibacter basophilias sp. nov.</title>
        <authorList>
            <person name="Qiu D."/>
        </authorList>
    </citation>
    <scope>NUCLEOTIDE SEQUENCE [LARGE SCALE GENOMIC DNA]</scope>
    <source>
        <strain evidence="6 7">Q10-2</strain>
    </source>
</reference>
<feature type="domain" description="Response regulatory" evidence="5">
    <location>
        <begin position="8"/>
        <end position="123"/>
    </location>
</feature>
<comment type="function">
    <text evidence="3">May play the central regulatory role in sporulation. It may be an element of the effector pathway responsible for the activation of sporulation genes in response to nutritional stress. Spo0A may act in concert with spo0H (a sigma factor) to control the expression of some genes that are critical to the sporulation process.</text>
</comment>
<protein>
    <recommendedName>
        <fullName evidence="1">Stage 0 sporulation protein A homolog</fullName>
    </recommendedName>
</protein>
<dbReference type="PANTHER" id="PTHR44591">
    <property type="entry name" value="STRESS RESPONSE REGULATOR PROTEIN 1"/>
    <property type="match status" value="1"/>
</dbReference>
<keyword evidence="2 4" id="KW-0597">Phosphoprotein</keyword>
<dbReference type="CDD" id="cd17569">
    <property type="entry name" value="REC_HupR-like"/>
    <property type="match status" value="1"/>
</dbReference>
<evidence type="ECO:0000256" key="2">
    <source>
        <dbReference type="ARBA" id="ARBA00022553"/>
    </source>
</evidence>
<evidence type="ECO:0000259" key="5">
    <source>
        <dbReference type="PROSITE" id="PS50110"/>
    </source>
</evidence>
<comment type="caution">
    <text evidence="6">The sequence shown here is derived from an EMBL/GenBank/DDBJ whole genome shotgun (WGS) entry which is preliminary data.</text>
</comment>
<dbReference type="SMART" id="SM00448">
    <property type="entry name" value="REC"/>
    <property type="match status" value="1"/>
</dbReference>
<dbReference type="Gene3D" id="3.40.50.2300">
    <property type="match status" value="1"/>
</dbReference>
<dbReference type="PANTHER" id="PTHR44591:SF19">
    <property type="entry name" value="TWO-COMPONENT RESPONSE REGULATOR-RELATED"/>
    <property type="match status" value="1"/>
</dbReference>
<organism evidence="6 7">
    <name type="scientific">Fusibacter ferrireducens</name>
    <dbReference type="NCBI Taxonomy" id="2785058"/>
    <lineage>
        <taxon>Bacteria</taxon>
        <taxon>Bacillati</taxon>
        <taxon>Bacillota</taxon>
        <taxon>Clostridia</taxon>
        <taxon>Eubacteriales</taxon>
        <taxon>Eubacteriales Family XII. Incertae Sedis</taxon>
        <taxon>Fusibacter</taxon>
    </lineage>
</organism>
<dbReference type="InterPro" id="IPR011006">
    <property type="entry name" value="CheY-like_superfamily"/>
</dbReference>
<feature type="modified residue" description="4-aspartylphosphate" evidence="4">
    <location>
        <position position="57"/>
    </location>
</feature>
<keyword evidence="7" id="KW-1185">Reference proteome</keyword>
<dbReference type="InterPro" id="IPR050595">
    <property type="entry name" value="Bact_response_regulator"/>
</dbReference>
<accession>A0ABR9ZTF2</accession>
<dbReference type="InterPro" id="IPR001789">
    <property type="entry name" value="Sig_transdc_resp-reg_receiver"/>
</dbReference>
<sequence length="378" mass="44162">MIDYSKYKVLIVDDEVEILKALNRGLRAEPYETFFIESGQKAIELFAKEEIAVVVTDMRMPGMNGLELLQFIHKMSPDTVKIVLSGYTQLPQILVTVNKVDIYKFLTKPWDLDHELKVYIKEGIELYHEKHSKETKERSLEKKNELYQKLLTEGYEKIDYFLKLFEEIIKTVNYHHQLVTEDVIKLSEEMDAYISNEGEEDHVKKEGKEELFATHMKKMDTRMGYINKVFDYSKFSLRVFDVDDLVEYFDKNYQLGEIIEIHKESRHDPYYDNFKQITGIIGEILGHIKSSDSNIDHIVLKSDLTNGKHILIFKIVCEETQALSDFVNEFGKFVSIVIKCIGGVSEMVPRGGLYHISIIFVVKEKTDDFFMIKSNEMK</sequence>
<dbReference type="EMBL" id="JADKNH010000006">
    <property type="protein sequence ID" value="MBF4693722.1"/>
    <property type="molecule type" value="Genomic_DNA"/>
</dbReference>
<evidence type="ECO:0000313" key="6">
    <source>
        <dbReference type="EMBL" id="MBF4693722.1"/>
    </source>
</evidence>
<evidence type="ECO:0000256" key="1">
    <source>
        <dbReference type="ARBA" id="ARBA00018672"/>
    </source>
</evidence>
<dbReference type="SUPFAM" id="SSF52172">
    <property type="entry name" value="CheY-like"/>
    <property type="match status" value="1"/>
</dbReference>
<gene>
    <name evidence="6" type="ORF">ISU02_11340</name>
</gene>
<proteinExistence type="predicted"/>
<evidence type="ECO:0000256" key="4">
    <source>
        <dbReference type="PROSITE-ProRule" id="PRU00169"/>
    </source>
</evidence>
<dbReference type="RefSeq" id="WP_194701960.1">
    <property type="nucleotide sequence ID" value="NZ_JADKNH010000006.1"/>
</dbReference>
<dbReference type="Pfam" id="PF00072">
    <property type="entry name" value="Response_reg"/>
    <property type="match status" value="1"/>
</dbReference>
<evidence type="ECO:0000256" key="3">
    <source>
        <dbReference type="ARBA" id="ARBA00024867"/>
    </source>
</evidence>